<keyword evidence="12 19" id="KW-0675">Receptor</keyword>
<keyword evidence="6 14" id="KW-0812">Transmembrane</keyword>
<dbReference type="InterPro" id="IPR037066">
    <property type="entry name" value="Plug_dom_sf"/>
</dbReference>
<dbReference type="RefSeq" id="WP_114727532.1">
    <property type="nucleotide sequence ID" value="NZ_BJMI01000025.1"/>
</dbReference>
<comment type="similarity">
    <text evidence="2 14 15">Belongs to the TonB-dependent receptor family.</text>
</comment>
<keyword evidence="11 14" id="KW-0472">Membrane</keyword>
<evidence type="ECO:0000256" key="10">
    <source>
        <dbReference type="ARBA" id="ARBA00023077"/>
    </source>
</evidence>
<comment type="caution">
    <text evidence="19">The sequence shown here is derived from an EMBL/GenBank/DDBJ whole genome shotgun (WGS) entry which is preliminary data.</text>
</comment>
<keyword evidence="20" id="KW-1185">Reference proteome</keyword>
<dbReference type="PROSITE" id="PS52016">
    <property type="entry name" value="TONB_DEPENDENT_REC_3"/>
    <property type="match status" value="1"/>
</dbReference>
<dbReference type="GO" id="GO:0015344">
    <property type="term" value="F:siderophore uptake transmembrane transporter activity"/>
    <property type="evidence" value="ECO:0007669"/>
    <property type="project" value="TreeGrafter"/>
</dbReference>
<dbReference type="InterPro" id="IPR012910">
    <property type="entry name" value="Plug_dom"/>
</dbReference>
<evidence type="ECO:0000256" key="7">
    <source>
        <dbReference type="ARBA" id="ARBA00022729"/>
    </source>
</evidence>
<dbReference type="Gene3D" id="2.170.130.10">
    <property type="entry name" value="TonB-dependent receptor, plug domain"/>
    <property type="match status" value="1"/>
</dbReference>
<evidence type="ECO:0000259" key="17">
    <source>
        <dbReference type="SMART" id="SM00965"/>
    </source>
</evidence>
<evidence type="ECO:0000256" key="15">
    <source>
        <dbReference type="RuleBase" id="RU003357"/>
    </source>
</evidence>
<dbReference type="GO" id="GO:0038023">
    <property type="term" value="F:signaling receptor activity"/>
    <property type="evidence" value="ECO:0007669"/>
    <property type="project" value="InterPro"/>
</dbReference>
<evidence type="ECO:0000256" key="11">
    <source>
        <dbReference type="ARBA" id="ARBA00023136"/>
    </source>
</evidence>
<dbReference type="Pfam" id="PF00593">
    <property type="entry name" value="TonB_dep_Rec_b-barrel"/>
    <property type="match status" value="1"/>
</dbReference>
<keyword evidence="7 16" id="KW-0732">Signal</keyword>
<dbReference type="SMART" id="SM00965">
    <property type="entry name" value="STN"/>
    <property type="match status" value="1"/>
</dbReference>
<dbReference type="Gene3D" id="2.40.170.20">
    <property type="entry name" value="TonB-dependent receptor, beta-barrel domain"/>
    <property type="match status" value="1"/>
</dbReference>
<evidence type="ECO:0000313" key="20">
    <source>
        <dbReference type="Proteomes" id="UP000254958"/>
    </source>
</evidence>
<proteinExistence type="inferred from homology"/>
<name>A0A370G1N9_GLULI</name>
<organism evidence="19 20">
    <name type="scientific">Gluconacetobacter liquefaciens</name>
    <name type="common">Acetobacter liquefaciens</name>
    <dbReference type="NCBI Taxonomy" id="89584"/>
    <lineage>
        <taxon>Bacteria</taxon>
        <taxon>Pseudomonadati</taxon>
        <taxon>Pseudomonadota</taxon>
        <taxon>Alphaproteobacteria</taxon>
        <taxon>Acetobacterales</taxon>
        <taxon>Acetobacteraceae</taxon>
        <taxon>Gluconacetobacter</taxon>
    </lineage>
</organism>
<gene>
    <name evidence="19" type="ORF">C7453_105190</name>
    <name evidence="18" type="ORF">HLH32_10475</name>
</gene>
<feature type="chain" id="PRO_5044585227" evidence="16">
    <location>
        <begin position="31"/>
        <end position="815"/>
    </location>
</feature>
<keyword evidence="10 15" id="KW-0798">TonB box</keyword>
<evidence type="ECO:0000256" key="8">
    <source>
        <dbReference type="ARBA" id="ARBA00023004"/>
    </source>
</evidence>
<evidence type="ECO:0000256" key="12">
    <source>
        <dbReference type="ARBA" id="ARBA00023170"/>
    </source>
</evidence>
<dbReference type="Gene3D" id="3.55.50.30">
    <property type="match status" value="1"/>
</dbReference>
<dbReference type="Pfam" id="PF07660">
    <property type="entry name" value="STN"/>
    <property type="match status" value="1"/>
</dbReference>
<evidence type="ECO:0000256" key="1">
    <source>
        <dbReference type="ARBA" id="ARBA00004571"/>
    </source>
</evidence>
<reference evidence="18 21" key="2">
    <citation type="submission" date="2020-04" db="EMBL/GenBank/DDBJ databases">
        <title>Description of novel Gluconacetobacter.</title>
        <authorList>
            <person name="Sombolestani A."/>
        </authorList>
    </citation>
    <scope>NUCLEOTIDE SEQUENCE [LARGE SCALE GENOMIC DNA]</scope>
    <source>
        <strain evidence="18 21">LMG 1382</strain>
    </source>
</reference>
<keyword evidence="5" id="KW-0410">Iron transport</keyword>
<dbReference type="OrthoDB" id="9760333at2"/>
<feature type="signal peptide" evidence="16">
    <location>
        <begin position="1"/>
        <end position="30"/>
    </location>
</feature>
<reference evidence="19 20" key="1">
    <citation type="submission" date="2018-07" db="EMBL/GenBank/DDBJ databases">
        <title>Genomic Encyclopedia of Type Strains, Phase IV (KMG-IV): sequencing the most valuable type-strain genomes for metagenomic binning, comparative biology and taxonomic classification.</title>
        <authorList>
            <person name="Goeker M."/>
        </authorList>
    </citation>
    <scope>NUCLEOTIDE SEQUENCE [LARGE SCALE GENOMIC DNA]</scope>
    <source>
        <strain evidence="19 20">DSM 5603</strain>
    </source>
</reference>
<dbReference type="EMBL" id="JABEQI010000005">
    <property type="protein sequence ID" value="MBB2186803.1"/>
    <property type="molecule type" value="Genomic_DNA"/>
</dbReference>
<dbReference type="Pfam" id="PF07715">
    <property type="entry name" value="Plug"/>
    <property type="match status" value="1"/>
</dbReference>
<dbReference type="FunFam" id="2.40.170.20:FF:000005">
    <property type="entry name" value="TonB-dependent siderophore receptor"/>
    <property type="match status" value="1"/>
</dbReference>
<dbReference type="GO" id="GO:0009279">
    <property type="term" value="C:cell outer membrane"/>
    <property type="evidence" value="ECO:0007669"/>
    <property type="project" value="UniProtKB-SubCell"/>
</dbReference>
<accession>A0A370G1N9</accession>
<dbReference type="InterPro" id="IPR036942">
    <property type="entry name" value="Beta-barrel_TonB_sf"/>
</dbReference>
<evidence type="ECO:0000256" key="2">
    <source>
        <dbReference type="ARBA" id="ARBA00009810"/>
    </source>
</evidence>
<dbReference type="NCBIfam" id="TIGR01783">
    <property type="entry name" value="TonB-siderophor"/>
    <property type="match status" value="1"/>
</dbReference>
<evidence type="ECO:0000256" key="3">
    <source>
        <dbReference type="ARBA" id="ARBA00022448"/>
    </source>
</evidence>
<dbReference type="SUPFAM" id="SSF56935">
    <property type="entry name" value="Porins"/>
    <property type="match status" value="1"/>
</dbReference>
<evidence type="ECO:0000256" key="16">
    <source>
        <dbReference type="SAM" id="SignalP"/>
    </source>
</evidence>
<sequence length="815" mass="88035">MGISGSTARFGAAVVVTCGVLAGIAGPACADTPAAQAPLVRLDIAAGPLAGVLRQFATSTGTKLQYDADAVQGMTSPGLHGVYSIPSALGQILAGHGLAARQSRPGYFIVGKATDTITLGPVRVQGAAPERQDATTAILGRPVTGMVAHDGISGTKTDTPLIKVPQFISSVTNDQMRLQNVQSVAEALRYTAGVNSEVRGTNNNALQYLYARGFLVDEFWNGLHTPGPLGGFGYNVTTYDPYLLERVEFLHGPSSVLYGQGSPGGTINLVSKMPTATRLHEIGVETGNYGRVQGFMDFAGAIDRQQKWLYRLTFDAFRTGTAIDHIHNERFAVAPSLTWRPTADTSLTVYAQYQADPDAGSYNSVPAVGTVLPGKVSIPRRLDASDPSFDSLHKMQESIGYIFEHRFSHIFSFRQSYRFLHNSAKIAYLQTNGYATADQTSLARIPYLNQGTVNAHTLDNQFSARFRTGPVSQHILVGVDYQNMAYDHDFYAGSSAPALNILHPVYGLSIPSPALGTMLATSGAFSLQQAGLYAQDQIDIRHWSFLLGLREDWAGLDFRSFKTGKTTYDQFTRAFTWRAGGVYQFDNGLAPYFSYATSFQPQTGSDYGGNVFKPTTGEQYEAGIKFQPRGMNAFVTASAFHLMQNNVATTDPLHAGFSILTGQIRSQGFEVEAHADLTKNLQLIGSYTYTDLLNTRSNTAHDKSPVGIPRNAASLWLDYTVDRGAFTGLQLSGGARYVGSSYGSVDNTLKVPSAVVADLAVRYELGNAVPTLRGTTLSFNMTNLADNHYISSCSSTSFCTWAAGRQIIGGLKYRW</sequence>
<keyword evidence="3 14" id="KW-0813">Transport</keyword>
<evidence type="ECO:0000256" key="6">
    <source>
        <dbReference type="ARBA" id="ARBA00022692"/>
    </source>
</evidence>
<dbReference type="CDD" id="cd01347">
    <property type="entry name" value="ligand_gated_channel"/>
    <property type="match status" value="1"/>
</dbReference>
<dbReference type="PANTHER" id="PTHR32552">
    <property type="entry name" value="FERRICHROME IRON RECEPTOR-RELATED"/>
    <property type="match status" value="1"/>
</dbReference>
<evidence type="ECO:0000313" key="21">
    <source>
        <dbReference type="Proteomes" id="UP000562982"/>
    </source>
</evidence>
<dbReference type="PANTHER" id="PTHR32552:SF68">
    <property type="entry name" value="FERRICHROME OUTER MEMBRANE TRANSPORTER_PHAGE RECEPTOR"/>
    <property type="match status" value="1"/>
</dbReference>
<feature type="domain" description="Secretin/TonB short N-terminal" evidence="17">
    <location>
        <begin position="62"/>
        <end position="113"/>
    </location>
</feature>
<keyword evidence="9" id="KW-0406">Ion transport</keyword>
<dbReference type="InterPro" id="IPR011662">
    <property type="entry name" value="Secretin/TonB_short_N"/>
</dbReference>
<dbReference type="InterPro" id="IPR010105">
    <property type="entry name" value="TonB_sidphr_rcpt"/>
</dbReference>
<evidence type="ECO:0000256" key="9">
    <source>
        <dbReference type="ARBA" id="ARBA00023065"/>
    </source>
</evidence>
<evidence type="ECO:0000256" key="4">
    <source>
        <dbReference type="ARBA" id="ARBA00022452"/>
    </source>
</evidence>
<dbReference type="Proteomes" id="UP000562982">
    <property type="component" value="Unassembled WGS sequence"/>
</dbReference>
<dbReference type="GO" id="GO:0015891">
    <property type="term" value="P:siderophore transport"/>
    <property type="evidence" value="ECO:0007669"/>
    <property type="project" value="InterPro"/>
</dbReference>
<dbReference type="InterPro" id="IPR039426">
    <property type="entry name" value="TonB-dep_rcpt-like"/>
</dbReference>
<protein>
    <submittedName>
        <fullName evidence="19">Iron complex outermembrane receptor protein</fullName>
    </submittedName>
    <submittedName>
        <fullName evidence="18">TonB-dependent siderophore receptor</fullName>
    </submittedName>
</protein>
<dbReference type="AlphaFoldDB" id="A0A370G1N9"/>
<dbReference type="EMBL" id="QQAW01000005">
    <property type="protein sequence ID" value="RDI37781.1"/>
    <property type="molecule type" value="Genomic_DNA"/>
</dbReference>
<comment type="subcellular location">
    <subcellularLocation>
        <location evidence="1 14">Cell outer membrane</location>
        <topology evidence="1 14">Multi-pass membrane protein</topology>
    </subcellularLocation>
</comment>
<keyword evidence="8" id="KW-0408">Iron</keyword>
<keyword evidence="4 14" id="KW-1134">Transmembrane beta strand</keyword>
<keyword evidence="13 14" id="KW-0998">Cell outer membrane</keyword>
<dbReference type="Proteomes" id="UP000254958">
    <property type="component" value="Unassembled WGS sequence"/>
</dbReference>
<evidence type="ECO:0000313" key="18">
    <source>
        <dbReference type="EMBL" id="MBB2186803.1"/>
    </source>
</evidence>
<evidence type="ECO:0000313" key="19">
    <source>
        <dbReference type="EMBL" id="RDI37781.1"/>
    </source>
</evidence>
<dbReference type="InterPro" id="IPR000531">
    <property type="entry name" value="Beta-barrel_TonB"/>
</dbReference>
<evidence type="ECO:0000256" key="13">
    <source>
        <dbReference type="ARBA" id="ARBA00023237"/>
    </source>
</evidence>
<evidence type="ECO:0000256" key="14">
    <source>
        <dbReference type="PROSITE-ProRule" id="PRU01360"/>
    </source>
</evidence>
<evidence type="ECO:0000256" key="5">
    <source>
        <dbReference type="ARBA" id="ARBA00022496"/>
    </source>
</evidence>